<organism evidence="2 3">
    <name type="scientific">Fluviicoccus keumensis</name>
    <dbReference type="NCBI Taxonomy" id="1435465"/>
    <lineage>
        <taxon>Bacteria</taxon>
        <taxon>Pseudomonadati</taxon>
        <taxon>Pseudomonadota</taxon>
        <taxon>Gammaproteobacteria</taxon>
        <taxon>Moraxellales</taxon>
        <taxon>Moraxellaceae</taxon>
        <taxon>Fluviicoccus</taxon>
    </lineage>
</organism>
<dbReference type="RefSeq" id="WP_130410862.1">
    <property type="nucleotide sequence ID" value="NZ_SHKX01000010.1"/>
</dbReference>
<feature type="transmembrane region" description="Helical" evidence="1">
    <location>
        <begin position="107"/>
        <end position="127"/>
    </location>
</feature>
<feature type="transmembrane region" description="Helical" evidence="1">
    <location>
        <begin position="133"/>
        <end position="156"/>
    </location>
</feature>
<dbReference type="Pfam" id="PF16933">
    <property type="entry name" value="PelG"/>
    <property type="match status" value="1"/>
</dbReference>
<accession>A0A4Q7ZAP9</accession>
<proteinExistence type="predicted"/>
<feature type="transmembrane region" description="Helical" evidence="1">
    <location>
        <begin position="23"/>
        <end position="54"/>
    </location>
</feature>
<feature type="transmembrane region" description="Helical" evidence="1">
    <location>
        <begin position="331"/>
        <end position="354"/>
    </location>
</feature>
<dbReference type="EMBL" id="SHKX01000010">
    <property type="protein sequence ID" value="RZU47638.1"/>
    <property type="molecule type" value="Genomic_DNA"/>
</dbReference>
<evidence type="ECO:0000313" key="3">
    <source>
        <dbReference type="Proteomes" id="UP000292423"/>
    </source>
</evidence>
<feature type="transmembrane region" description="Helical" evidence="1">
    <location>
        <begin position="163"/>
        <end position="183"/>
    </location>
</feature>
<evidence type="ECO:0000313" key="2">
    <source>
        <dbReference type="EMBL" id="RZU47638.1"/>
    </source>
</evidence>
<name>A0A4Q7ZAP9_9GAMM</name>
<feature type="transmembrane region" description="Helical" evidence="1">
    <location>
        <begin position="189"/>
        <end position="210"/>
    </location>
</feature>
<feature type="transmembrane region" description="Helical" evidence="1">
    <location>
        <begin position="421"/>
        <end position="441"/>
    </location>
</feature>
<evidence type="ECO:0000256" key="1">
    <source>
        <dbReference type="SAM" id="Phobius"/>
    </source>
</evidence>
<keyword evidence="1" id="KW-1133">Transmembrane helix</keyword>
<feature type="transmembrane region" description="Helical" evidence="1">
    <location>
        <begin position="366"/>
        <end position="388"/>
    </location>
</feature>
<sequence length="456" mass="51205">MAGIGFELRKLLKRDSLIGVMQAYTYAGIISSGPWVLSILGILVIGVLSLSVVVPDSLITQFQVSVTYLISLSLILTGFVQLAFTRFTADRLFEKKADIILPNFNGLLLWVTLAAGLLATPAIAFLFPQQTLMYRLLMLAGFVVMCDIWIATIFLSGMKHYKAIVSLFGVGYSATVALALLLRPFGLEGLLGGFVLGQFVLLTGMVILILRNYPSDHFLEFRFFEKRYLYPTLVGVGFFYNLGVWLDKFMFWFYDPTSHAVIGPLRASVIYDIPVFLAYLSIIPGMAVFLVKMETDFVEYYDKFFDAVRSGGSLEFIEDMRNEMVYTVRQGIYQIIKIQTIAALGLFIAGPWILEQLGISPLYLPLLFINLISAGLQVVLLGVINVFFYLDNRWIVLFLTGLFVTLNAAFTALTLWLGPEFYGYGIAAALTITIMLGFRFLDRVLESLEYKTFMLQ</sequence>
<feature type="transmembrane region" description="Helical" evidence="1">
    <location>
        <begin position="395"/>
        <end position="415"/>
    </location>
</feature>
<dbReference type="InterPro" id="IPR031617">
    <property type="entry name" value="PelG"/>
</dbReference>
<protein>
    <submittedName>
        <fullName evidence="2">Putative membrane protein</fullName>
    </submittedName>
</protein>
<feature type="transmembrane region" description="Helical" evidence="1">
    <location>
        <begin position="273"/>
        <end position="291"/>
    </location>
</feature>
<feature type="transmembrane region" description="Helical" evidence="1">
    <location>
        <begin position="66"/>
        <end position="87"/>
    </location>
</feature>
<keyword evidence="3" id="KW-1185">Reference proteome</keyword>
<dbReference type="OrthoDB" id="37830at2"/>
<dbReference type="Proteomes" id="UP000292423">
    <property type="component" value="Unassembled WGS sequence"/>
</dbReference>
<reference evidence="2 3" key="1">
    <citation type="submission" date="2019-02" db="EMBL/GenBank/DDBJ databases">
        <title>Genomic Encyclopedia of Type Strains, Phase IV (KMG-IV): sequencing the most valuable type-strain genomes for metagenomic binning, comparative biology and taxonomic classification.</title>
        <authorList>
            <person name="Goeker M."/>
        </authorList>
    </citation>
    <scope>NUCLEOTIDE SEQUENCE [LARGE SCALE GENOMIC DNA]</scope>
    <source>
        <strain evidence="2 3">DSM 105135</strain>
    </source>
</reference>
<feature type="transmembrane region" description="Helical" evidence="1">
    <location>
        <begin position="230"/>
        <end position="253"/>
    </location>
</feature>
<dbReference type="AlphaFoldDB" id="A0A4Q7ZAP9"/>
<gene>
    <name evidence="2" type="ORF">EV700_0605</name>
</gene>
<keyword evidence="1" id="KW-0472">Membrane</keyword>
<keyword evidence="1" id="KW-0812">Transmembrane</keyword>
<comment type="caution">
    <text evidence="2">The sequence shown here is derived from an EMBL/GenBank/DDBJ whole genome shotgun (WGS) entry which is preliminary data.</text>
</comment>